<accession>U1G4X2</accession>
<keyword evidence="3" id="KW-1185">Reference proteome</keyword>
<feature type="compositionally biased region" description="Low complexity" evidence="1">
    <location>
        <begin position="384"/>
        <end position="398"/>
    </location>
</feature>
<dbReference type="EMBL" id="KE721108">
    <property type="protein sequence ID" value="ERF72377.1"/>
    <property type="molecule type" value="Genomic_DNA"/>
</dbReference>
<protein>
    <submittedName>
        <fullName evidence="2">Uncharacterized protein</fullName>
    </submittedName>
</protein>
<evidence type="ECO:0000256" key="1">
    <source>
        <dbReference type="SAM" id="MobiDB-lite"/>
    </source>
</evidence>
<feature type="compositionally biased region" description="Low complexity" evidence="1">
    <location>
        <begin position="486"/>
        <end position="498"/>
    </location>
</feature>
<feature type="compositionally biased region" description="Polar residues" evidence="1">
    <location>
        <begin position="434"/>
        <end position="451"/>
    </location>
</feature>
<name>U1G4X2_ENDPU</name>
<dbReference type="OMA" id="NPHHPGV"/>
<gene>
    <name evidence="2" type="ORF">EPUS_07539</name>
</gene>
<feature type="compositionally biased region" description="Polar residues" evidence="1">
    <location>
        <begin position="122"/>
        <end position="179"/>
    </location>
</feature>
<dbReference type="OrthoDB" id="3600083at2759"/>
<feature type="region of interest" description="Disordered" evidence="1">
    <location>
        <begin position="1"/>
        <end position="605"/>
    </location>
</feature>
<feature type="compositionally biased region" description="Polar residues" evidence="1">
    <location>
        <begin position="100"/>
        <end position="114"/>
    </location>
</feature>
<feature type="compositionally biased region" description="Polar residues" evidence="1">
    <location>
        <begin position="42"/>
        <end position="54"/>
    </location>
</feature>
<dbReference type="eggNOG" id="ENOG502SU0I">
    <property type="taxonomic scope" value="Eukaryota"/>
</dbReference>
<dbReference type="GeneID" id="19242421"/>
<dbReference type="AlphaFoldDB" id="U1G4X2"/>
<feature type="compositionally biased region" description="Polar residues" evidence="1">
    <location>
        <begin position="566"/>
        <end position="583"/>
    </location>
</feature>
<dbReference type="RefSeq" id="XP_007801968.1">
    <property type="nucleotide sequence ID" value="XM_007803777.1"/>
</dbReference>
<organism evidence="2 3">
    <name type="scientific">Endocarpon pusillum (strain Z07020 / HMAS-L-300199)</name>
    <name type="common">Lichen-forming fungus</name>
    <dbReference type="NCBI Taxonomy" id="1263415"/>
    <lineage>
        <taxon>Eukaryota</taxon>
        <taxon>Fungi</taxon>
        <taxon>Dikarya</taxon>
        <taxon>Ascomycota</taxon>
        <taxon>Pezizomycotina</taxon>
        <taxon>Eurotiomycetes</taxon>
        <taxon>Chaetothyriomycetidae</taxon>
        <taxon>Verrucariales</taxon>
        <taxon>Verrucariaceae</taxon>
        <taxon>Endocarpon</taxon>
    </lineage>
</organism>
<sequence length="605" mass="62053">MSPSGTSGTGGVRNLRAIFENKPSEDQSASPPSRGRSPAHSETSLHSRPVSNVRATFIAVERPGDSEEGQHWGLRKISDVTTMADIKQEPDKDSLANGADDTSNGAANTSNSADKTSDGADKTSNGAAYTSNSADKTSDGAGNTSNGADNTSDLAPQPNSVHDSSESKMLQSIAENSTPGGLGGILKGSDFEASPPSKEQATGARELPKSPTPQRTGSPSTRPNANPSPGSLPKSTIGSRIKDAVSSNHNHPPPPTKLNTTKDTKPIKPPPTRRVPPTKPSPKTPTSPRSPRAPRPVLSPRMGKPMTRGSGAKPMAVAESAKNVSTSDRAKMPPTSPKEPRSTALSLQGTAAARQAPTSPKTNGSQKDAKPSSPEARSRSTRVSASLTAPTAASAAKSGNPTTLGRKPTVTRRDPPPAKIAASTAPVIKKPARSSLSSQANGPGKAQSGTSAAKKAHGEGFLARMMRPTTSSAQKAHEKVAPSSPPQAKRAAPAQAAKGKARISMTISDEDKENSHQGGQEIDPSSAASEAKQPEMNGTSNAEPGPLNDITPAANAEHSAAEVEQARSNGTGETEPQPLNGTPSAADDMKHTVSSHTDALEVSGA</sequence>
<feature type="compositionally biased region" description="Low complexity" evidence="1">
    <location>
        <begin position="28"/>
        <end position="41"/>
    </location>
</feature>
<dbReference type="HOGENOM" id="CLU_028198_0_0_1"/>
<feature type="compositionally biased region" description="Polar residues" evidence="1">
    <location>
        <begin position="212"/>
        <end position="238"/>
    </location>
</feature>
<evidence type="ECO:0000313" key="3">
    <source>
        <dbReference type="Proteomes" id="UP000019373"/>
    </source>
</evidence>
<feature type="compositionally biased region" description="Pro residues" evidence="1">
    <location>
        <begin position="267"/>
        <end position="285"/>
    </location>
</feature>
<evidence type="ECO:0000313" key="2">
    <source>
        <dbReference type="EMBL" id="ERF72377.1"/>
    </source>
</evidence>
<proteinExistence type="predicted"/>
<feature type="compositionally biased region" description="Polar residues" evidence="1">
    <location>
        <begin position="356"/>
        <end position="366"/>
    </location>
</feature>
<reference evidence="3" key="1">
    <citation type="journal article" date="2014" name="BMC Genomics">
        <title>Genome characteristics reveal the impact of lichenization on lichen-forming fungus Endocarpon pusillum Hedwig (Verrucariales, Ascomycota).</title>
        <authorList>
            <person name="Wang Y.-Y."/>
            <person name="Liu B."/>
            <person name="Zhang X.-Y."/>
            <person name="Zhou Q.-M."/>
            <person name="Zhang T."/>
            <person name="Li H."/>
            <person name="Yu Y.-F."/>
            <person name="Zhang X.-L."/>
            <person name="Hao X.-Y."/>
            <person name="Wang M."/>
            <person name="Wang L."/>
            <person name="Wei J.-C."/>
        </authorList>
    </citation>
    <scope>NUCLEOTIDE SEQUENCE [LARGE SCALE GENOMIC DNA]</scope>
    <source>
        <strain evidence="3">Z07020 / HMAS-L-300199</strain>
    </source>
</reference>
<dbReference type="Proteomes" id="UP000019373">
    <property type="component" value="Unassembled WGS sequence"/>
</dbReference>